<organism evidence="3 4">
    <name type="scientific">Actinomyces ruminicola</name>
    <dbReference type="NCBI Taxonomy" id="332524"/>
    <lineage>
        <taxon>Bacteria</taxon>
        <taxon>Bacillati</taxon>
        <taxon>Actinomycetota</taxon>
        <taxon>Actinomycetes</taxon>
        <taxon>Actinomycetales</taxon>
        <taxon>Actinomycetaceae</taxon>
        <taxon>Actinomyces</taxon>
    </lineage>
</organism>
<evidence type="ECO:0000256" key="1">
    <source>
        <dbReference type="ARBA" id="ARBA00006484"/>
    </source>
</evidence>
<dbReference type="RefSeq" id="WP_092532763.1">
    <property type="nucleotide sequence ID" value="NZ_FNIM01000001.1"/>
</dbReference>
<evidence type="ECO:0000313" key="3">
    <source>
        <dbReference type="EMBL" id="SDN26693.1"/>
    </source>
</evidence>
<dbReference type="PANTHER" id="PTHR24321:SF8">
    <property type="entry name" value="ESTRADIOL 17-BETA-DEHYDROGENASE 8-RELATED"/>
    <property type="match status" value="1"/>
</dbReference>
<name>A0A1H0A157_9ACTO</name>
<proteinExistence type="inferred from homology"/>
<dbReference type="FunFam" id="3.40.50.720:FF:000084">
    <property type="entry name" value="Short-chain dehydrogenase reductase"/>
    <property type="match status" value="1"/>
</dbReference>
<dbReference type="InterPro" id="IPR020904">
    <property type="entry name" value="Sc_DH/Rdtase_CS"/>
</dbReference>
<dbReference type="GO" id="GO:0016491">
    <property type="term" value="F:oxidoreductase activity"/>
    <property type="evidence" value="ECO:0007669"/>
    <property type="project" value="UniProtKB-KW"/>
</dbReference>
<dbReference type="Proteomes" id="UP000198541">
    <property type="component" value="Unassembled WGS sequence"/>
</dbReference>
<dbReference type="EMBL" id="FNIM01000001">
    <property type="protein sequence ID" value="SDN26693.1"/>
    <property type="molecule type" value="Genomic_DNA"/>
</dbReference>
<dbReference type="PRINTS" id="PR00080">
    <property type="entry name" value="SDRFAMILY"/>
</dbReference>
<dbReference type="Gene3D" id="3.40.50.720">
    <property type="entry name" value="NAD(P)-binding Rossmann-like Domain"/>
    <property type="match status" value="1"/>
</dbReference>
<protein>
    <submittedName>
        <fullName evidence="3">NAD(P)-dependent dehydrogenase, short-chain alcohol dehydrogenase family</fullName>
    </submittedName>
</protein>
<dbReference type="InterPro" id="IPR002347">
    <property type="entry name" value="SDR_fam"/>
</dbReference>
<keyword evidence="4" id="KW-1185">Reference proteome</keyword>
<evidence type="ECO:0000256" key="2">
    <source>
        <dbReference type="ARBA" id="ARBA00023002"/>
    </source>
</evidence>
<evidence type="ECO:0000313" key="4">
    <source>
        <dbReference type="Proteomes" id="UP000198541"/>
    </source>
</evidence>
<dbReference type="SUPFAM" id="SSF51735">
    <property type="entry name" value="NAD(P)-binding Rossmann-fold domains"/>
    <property type="match status" value="1"/>
</dbReference>
<dbReference type="PRINTS" id="PR00081">
    <property type="entry name" value="GDHRDH"/>
</dbReference>
<dbReference type="PANTHER" id="PTHR24321">
    <property type="entry name" value="DEHYDROGENASES, SHORT CHAIN"/>
    <property type="match status" value="1"/>
</dbReference>
<accession>A0A1H0A157</accession>
<keyword evidence="2" id="KW-0560">Oxidoreductase</keyword>
<dbReference type="NCBIfam" id="NF005559">
    <property type="entry name" value="PRK07231.1"/>
    <property type="match status" value="1"/>
</dbReference>
<gene>
    <name evidence="3" type="ORF">SAMN05216355_101491</name>
</gene>
<dbReference type="CDD" id="cd05233">
    <property type="entry name" value="SDR_c"/>
    <property type="match status" value="1"/>
</dbReference>
<reference evidence="4" key="1">
    <citation type="submission" date="2016-10" db="EMBL/GenBank/DDBJ databases">
        <authorList>
            <person name="Varghese N."/>
            <person name="Submissions S."/>
        </authorList>
    </citation>
    <scope>NUCLEOTIDE SEQUENCE [LARGE SCALE GENOMIC DNA]</scope>
    <source>
        <strain evidence="4">DSM 27982</strain>
    </source>
</reference>
<comment type="similarity">
    <text evidence="1">Belongs to the short-chain dehydrogenases/reductases (SDR) family.</text>
</comment>
<dbReference type="Pfam" id="PF13561">
    <property type="entry name" value="adh_short_C2"/>
    <property type="match status" value="1"/>
</dbReference>
<dbReference type="InterPro" id="IPR036291">
    <property type="entry name" value="NAD(P)-bd_dom_sf"/>
</dbReference>
<dbReference type="AlphaFoldDB" id="A0A1H0A157"/>
<sequence length="258" mass="26352">MNAELEGATALVVGAASGIGRACAEAFAREGAAVVLADIRVQAVRALAEQITADGGRAAAVSCDVTSEEQVEAAVGTAVELFDRLDIAANIAGVQSEHRELADLPAEEFDRVMKINLYGAFFCTKHELRVMREQAPDASGSRGVIVNCSSQGGLRGIPTIGAYTASKHGVLGLTKSAALEYAARGIRVNAVCPGTCDTPMVAGAAADAPAHIRAIVDAIPVGRMGRAAEIAQTVVWLASPAAGFVVGQAIIADGGWSV</sequence>
<dbReference type="PROSITE" id="PS00061">
    <property type="entry name" value="ADH_SHORT"/>
    <property type="match status" value="1"/>
</dbReference>